<accession>A0A918GS38</accession>
<dbReference type="Proteomes" id="UP000653493">
    <property type="component" value="Unassembled WGS sequence"/>
</dbReference>
<sequence>MLPAHNGPATAVPDHTDEILCRQACHIVTSLDLHDVELAPGLVHALLRAGFGIQADTPTGGALTGGVEIRSCPEHYGPGSLLVSWAPHEAAYTPLDPRVTHVEGLMTCALLDTVRALGFRAKRLGASHSVQVQPWGSRASD</sequence>
<dbReference type="EMBL" id="BMSL01000019">
    <property type="protein sequence ID" value="GGS55653.1"/>
    <property type="molecule type" value="Genomic_DNA"/>
</dbReference>
<comment type="caution">
    <text evidence="1">The sequence shown here is derived from an EMBL/GenBank/DDBJ whole genome shotgun (WGS) entry which is preliminary data.</text>
</comment>
<gene>
    <name evidence="1" type="ORF">GCM10010238_51330</name>
</gene>
<reference evidence="1" key="2">
    <citation type="submission" date="2020-09" db="EMBL/GenBank/DDBJ databases">
        <authorList>
            <person name="Sun Q."/>
            <person name="Ohkuma M."/>
        </authorList>
    </citation>
    <scope>NUCLEOTIDE SEQUENCE</scope>
    <source>
        <strain evidence="1">JCM 4234</strain>
    </source>
</reference>
<organism evidence="1 2">
    <name type="scientific">Streptomyces griseoviridis</name>
    <dbReference type="NCBI Taxonomy" id="45398"/>
    <lineage>
        <taxon>Bacteria</taxon>
        <taxon>Bacillati</taxon>
        <taxon>Actinomycetota</taxon>
        <taxon>Actinomycetes</taxon>
        <taxon>Kitasatosporales</taxon>
        <taxon>Streptomycetaceae</taxon>
        <taxon>Streptomyces</taxon>
    </lineage>
</organism>
<evidence type="ECO:0000313" key="1">
    <source>
        <dbReference type="EMBL" id="GGS55653.1"/>
    </source>
</evidence>
<reference evidence="1" key="1">
    <citation type="journal article" date="2014" name="Int. J. Syst. Evol. Microbiol.">
        <title>Complete genome sequence of Corynebacterium casei LMG S-19264T (=DSM 44701T), isolated from a smear-ripened cheese.</title>
        <authorList>
            <consortium name="US DOE Joint Genome Institute (JGI-PGF)"/>
            <person name="Walter F."/>
            <person name="Albersmeier A."/>
            <person name="Kalinowski J."/>
            <person name="Ruckert C."/>
        </authorList>
    </citation>
    <scope>NUCLEOTIDE SEQUENCE</scope>
    <source>
        <strain evidence="1">JCM 4234</strain>
    </source>
</reference>
<name>A0A918GS38_STRGD</name>
<proteinExistence type="predicted"/>
<evidence type="ECO:0000313" key="2">
    <source>
        <dbReference type="Proteomes" id="UP000653493"/>
    </source>
</evidence>
<keyword evidence="2" id="KW-1185">Reference proteome</keyword>
<dbReference type="AlphaFoldDB" id="A0A918GS38"/>
<protein>
    <submittedName>
        <fullName evidence="1">Uncharacterized protein</fullName>
    </submittedName>
</protein>